<proteinExistence type="predicted"/>
<organism evidence="1 2">
    <name type="scientific">Rhododendron molle</name>
    <name type="common">Chinese azalea</name>
    <name type="synonym">Azalea mollis</name>
    <dbReference type="NCBI Taxonomy" id="49168"/>
    <lineage>
        <taxon>Eukaryota</taxon>
        <taxon>Viridiplantae</taxon>
        <taxon>Streptophyta</taxon>
        <taxon>Embryophyta</taxon>
        <taxon>Tracheophyta</taxon>
        <taxon>Spermatophyta</taxon>
        <taxon>Magnoliopsida</taxon>
        <taxon>eudicotyledons</taxon>
        <taxon>Gunneridae</taxon>
        <taxon>Pentapetalae</taxon>
        <taxon>asterids</taxon>
        <taxon>Ericales</taxon>
        <taxon>Ericaceae</taxon>
        <taxon>Ericoideae</taxon>
        <taxon>Rhodoreae</taxon>
        <taxon>Rhododendron</taxon>
    </lineage>
</organism>
<accession>A0ACC0NHS1</accession>
<dbReference type="EMBL" id="CM046393">
    <property type="protein sequence ID" value="KAI8552903.1"/>
    <property type="molecule type" value="Genomic_DNA"/>
</dbReference>
<sequence length="84" mass="9722">MASHQLFLNTSSRSLRIKQHSACFLATIRRYSLIEPKTESGGLETERKEPKKLEEYERLKEAKVRQGFASQTIEKGPMLPKRQC</sequence>
<dbReference type="Proteomes" id="UP001062846">
    <property type="component" value="Chromosome 6"/>
</dbReference>
<keyword evidence="2" id="KW-1185">Reference proteome</keyword>
<evidence type="ECO:0000313" key="2">
    <source>
        <dbReference type="Proteomes" id="UP001062846"/>
    </source>
</evidence>
<reference evidence="1" key="1">
    <citation type="submission" date="2022-02" db="EMBL/GenBank/DDBJ databases">
        <title>Plant Genome Project.</title>
        <authorList>
            <person name="Zhang R.-G."/>
        </authorList>
    </citation>
    <scope>NUCLEOTIDE SEQUENCE</scope>
    <source>
        <strain evidence="1">AT1</strain>
    </source>
</reference>
<name>A0ACC0NHS1_RHOML</name>
<protein>
    <submittedName>
        <fullName evidence="1">Uncharacterized protein</fullName>
    </submittedName>
</protein>
<gene>
    <name evidence="1" type="ORF">RHMOL_Rhmol06G0304500</name>
</gene>
<evidence type="ECO:0000313" key="1">
    <source>
        <dbReference type="EMBL" id="KAI8552903.1"/>
    </source>
</evidence>
<comment type="caution">
    <text evidence="1">The sequence shown here is derived from an EMBL/GenBank/DDBJ whole genome shotgun (WGS) entry which is preliminary data.</text>
</comment>